<dbReference type="EMBL" id="DWZD01000040">
    <property type="protein sequence ID" value="HJA79253.1"/>
    <property type="molecule type" value="Genomic_DNA"/>
</dbReference>
<evidence type="ECO:0000256" key="5">
    <source>
        <dbReference type="ARBA" id="ARBA00022908"/>
    </source>
</evidence>
<dbReference type="CDD" id="cd00798">
    <property type="entry name" value="INT_XerDC_C"/>
    <property type="match status" value="1"/>
</dbReference>
<reference evidence="13" key="2">
    <citation type="submission" date="2021-04" db="EMBL/GenBank/DDBJ databases">
        <authorList>
            <person name="Gilroy R."/>
        </authorList>
    </citation>
    <scope>NUCLEOTIDE SEQUENCE</scope>
    <source>
        <strain evidence="13">5032</strain>
    </source>
</reference>
<feature type="active site" evidence="9">
    <location>
        <position position="261"/>
    </location>
</feature>
<accession>A0A9D2HP40</accession>
<comment type="function">
    <text evidence="9">Site-specific tyrosine recombinase, which acts by catalyzing the cutting and rejoining of the recombining DNA molecules. The XerC-XerD complex is essential to convert dimers of the bacterial chromosome into monomers to permit their segregation at cell division. It also contributes to the segregational stability of plasmids.</text>
</comment>
<dbReference type="Gene3D" id="1.10.443.10">
    <property type="entry name" value="Intergrase catalytic core"/>
    <property type="match status" value="1"/>
</dbReference>
<comment type="caution">
    <text evidence="13">The sequence shown here is derived from an EMBL/GenBank/DDBJ whole genome shotgun (WGS) entry which is preliminary data.</text>
</comment>
<dbReference type="InterPro" id="IPR050090">
    <property type="entry name" value="Tyrosine_recombinase_XerCD"/>
</dbReference>
<reference evidence="13" key="1">
    <citation type="journal article" date="2021" name="PeerJ">
        <title>Extensive microbial diversity within the chicken gut microbiome revealed by metagenomics and culture.</title>
        <authorList>
            <person name="Gilroy R."/>
            <person name="Ravi A."/>
            <person name="Getino M."/>
            <person name="Pursley I."/>
            <person name="Horton D.L."/>
            <person name="Alikhan N.F."/>
            <person name="Baker D."/>
            <person name="Gharbi K."/>
            <person name="Hall N."/>
            <person name="Watson M."/>
            <person name="Adriaenssens E.M."/>
            <person name="Foster-Nyarko E."/>
            <person name="Jarju S."/>
            <person name="Secka A."/>
            <person name="Antonio M."/>
            <person name="Oren A."/>
            <person name="Chaudhuri R.R."/>
            <person name="La Ragione R."/>
            <person name="Hildebrand F."/>
            <person name="Pallen M.J."/>
        </authorList>
    </citation>
    <scope>NUCLEOTIDE SEQUENCE</scope>
    <source>
        <strain evidence="13">5032</strain>
    </source>
</reference>
<dbReference type="PROSITE" id="PS51900">
    <property type="entry name" value="CB"/>
    <property type="match status" value="1"/>
</dbReference>
<dbReference type="PANTHER" id="PTHR30349">
    <property type="entry name" value="PHAGE INTEGRASE-RELATED"/>
    <property type="match status" value="1"/>
</dbReference>
<evidence type="ECO:0000256" key="3">
    <source>
        <dbReference type="ARBA" id="ARBA00022618"/>
    </source>
</evidence>
<dbReference type="InterPro" id="IPR023009">
    <property type="entry name" value="Tyrosine_recombinase_XerC/XerD"/>
</dbReference>
<feature type="domain" description="Tyr recombinase" evidence="11">
    <location>
        <begin position="125"/>
        <end position="309"/>
    </location>
</feature>
<evidence type="ECO:0000256" key="9">
    <source>
        <dbReference type="HAMAP-Rule" id="MF_01808"/>
    </source>
</evidence>
<evidence type="ECO:0000256" key="4">
    <source>
        <dbReference type="ARBA" id="ARBA00022829"/>
    </source>
</evidence>
<dbReference type="SUPFAM" id="SSF56349">
    <property type="entry name" value="DNA breaking-rejoining enzymes"/>
    <property type="match status" value="1"/>
</dbReference>
<feature type="domain" description="Core-binding (CB)" evidence="12">
    <location>
        <begin position="16"/>
        <end position="104"/>
    </location>
</feature>
<evidence type="ECO:0000259" key="12">
    <source>
        <dbReference type="PROSITE" id="PS51900"/>
    </source>
</evidence>
<dbReference type="AlphaFoldDB" id="A0A9D2HP40"/>
<keyword evidence="3 9" id="KW-0132">Cell division</keyword>
<dbReference type="GO" id="GO:0007059">
    <property type="term" value="P:chromosome segregation"/>
    <property type="evidence" value="ECO:0007669"/>
    <property type="project" value="UniProtKB-UniRule"/>
</dbReference>
<proteinExistence type="inferred from homology"/>
<dbReference type="Proteomes" id="UP000823821">
    <property type="component" value="Unassembled WGS sequence"/>
</dbReference>
<organism evidence="13 14">
    <name type="scientific">Candidatus Desulfovibrio intestinavium</name>
    <dbReference type="NCBI Taxonomy" id="2838534"/>
    <lineage>
        <taxon>Bacteria</taxon>
        <taxon>Pseudomonadati</taxon>
        <taxon>Thermodesulfobacteriota</taxon>
        <taxon>Desulfovibrionia</taxon>
        <taxon>Desulfovibrionales</taxon>
        <taxon>Desulfovibrionaceae</taxon>
        <taxon>Desulfovibrio</taxon>
    </lineage>
</organism>
<dbReference type="InterPro" id="IPR013762">
    <property type="entry name" value="Integrase-like_cat_sf"/>
</dbReference>
<evidence type="ECO:0000256" key="7">
    <source>
        <dbReference type="ARBA" id="ARBA00023172"/>
    </source>
</evidence>
<dbReference type="Pfam" id="PF00589">
    <property type="entry name" value="Phage_integrase"/>
    <property type="match status" value="1"/>
</dbReference>
<dbReference type="InterPro" id="IPR002104">
    <property type="entry name" value="Integrase_catalytic"/>
</dbReference>
<feature type="active site" evidence="9">
    <location>
        <position position="264"/>
    </location>
</feature>
<dbReference type="NCBIfam" id="NF001399">
    <property type="entry name" value="PRK00283.1"/>
    <property type="match status" value="1"/>
</dbReference>
<evidence type="ECO:0000256" key="6">
    <source>
        <dbReference type="ARBA" id="ARBA00023125"/>
    </source>
</evidence>
<dbReference type="GO" id="GO:0003677">
    <property type="term" value="F:DNA binding"/>
    <property type="evidence" value="ECO:0007669"/>
    <property type="project" value="UniProtKB-UniRule"/>
</dbReference>
<keyword evidence="2 9" id="KW-0963">Cytoplasm</keyword>
<dbReference type="PROSITE" id="PS51898">
    <property type="entry name" value="TYR_RECOMBINASE"/>
    <property type="match status" value="1"/>
</dbReference>
<dbReference type="InterPro" id="IPR004107">
    <property type="entry name" value="Integrase_SAM-like_N"/>
</dbReference>
<sequence>MGQALSREAVGREVGRQALALLEAHESWLEMQRGLSAATVRAYGADLRQFAVFLAGRGRDLGQPDDIDRRDVQAFLAELFRQGEAKSSMSRKLAAVRSFFQYALRARLVRENVAKSVRNPRQEIYQPRVLNVDEVFAVLDAEEKTASDPLRHSRDRALAELLYGSGLRISEALGLDVDDVQAAAGVVRVMGKGGRERMAPLSDTCLSALRDWLADRALLAANGEHALFVGVRGRRLQRREAARIMERLAGLAGLSGRFSPHALRHSFATHLLDAGADLRSVQELLGHKRLTTTQRYTQVSLEHLLHVYDAAHPKAQPAKHAAGSEEHGEAAAPGAEESAAGEDKAPERAVPLAPAKRSGGKRGRAS</sequence>
<keyword evidence="6 9" id="KW-0238">DNA-binding</keyword>
<evidence type="ECO:0000256" key="1">
    <source>
        <dbReference type="ARBA" id="ARBA00004496"/>
    </source>
</evidence>
<comment type="subunit">
    <text evidence="9">Forms a cyclic heterotetrameric complex composed of two molecules of XerC and two molecules of XerD.</text>
</comment>
<dbReference type="GO" id="GO:0006313">
    <property type="term" value="P:DNA transposition"/>
    <property type="evidence" value="ECO:0007669"/>
    <property type="project" value="UniProtKB-UniRule"/>
</dbReference>
<feature type="region of interest" description="Disordered" evidence="10">
    <location>
        <begin position="313"/>
        <end position="366"/>
    </location>
</feature>
<feature type="active site" evidence="9">
    <location>
        <position position="287"/>
    </location>
</feature>
<name>A0A9D2HP40_9BACT</name>
<dbReference type="InterPro" id="IPR044068">
    <property type="entry name" value="CB"/>
</dbReference>
<evidence type="ECO:0000256" key="8">
    <source>
        <dbReference type="ARBA" id="ARBA00023306"/>
    </source>
</evidence>
<dbReference type="HAMAP" id="MF_01808">
    <property type="entry name" value="Recomb_XerC_XerD"/>
    <property type="match status" value="1"/>
</dbReference>
<gene>
    <name evidence="9" type="primary">xerC</name>
    <name evidence="13" type="ORF">H9784_06780</name>
</gene>
<keyword evidence="4 9" id="KW-0159">Chromosome partition</keyword>
<protein>
    <recommendedName>
        <fullName evidence="9">Tyrosine recombinase XerC</fullName>
    </recommendedName>
</protein>
<dbReference type="Pfam" id="PF02899">
    <property type="entry name" value="Phage_int_SAM_1"/>
    <property type="match status" value="1"/>
</dbReference>
<dbReference type="PANTHER" id="PTHR30349:SF41">
    <property type="entry name" value="INTEGRASE_RECOMBINASE PROTEIN MJ0367-RELATED"/>
    <property type="match status" value="1"/>
</dbReference>
<evidence type="ECO:0000313" key="14">
    <source>
        <dbReference type="Proteomes" id="UP000823821"/>
    </source>
</evidence>
<dbReference type="Gene3D" id="1.10.150.130">
    <property type="match status" value="1"/>
</dbReference>
<evidence type="ECO:0000256" key="10">
    <source>
        <dbReference type="SAM" id="MobiDB-lite"/>
    </source>
</evidence>
<dbReference type="GO" id="GO:0051301">
    <property type="term" value="P:cell division"/>
    <property type="evidence" value="ECO:0007669"/>
    <property type="project" value="UniProtKB-KW"/>
</dbReference>
<keyword evidence="5 9" id="KW-0229">DNA integration</keyword>
<comment type="subcellular location">
    <subcellularLocation>
        <location evidence="1 9">Cytoplasm</location>
    </subcellularLocation>
</comment>
<evidence type="ECO:0000256" key="2">
    <source>
        <dbReference type="ARBA" id="ARBA00022490"/>
    </source>
</evidence>
<dbReference type="GO" id="GO:0005737">
    <property type="term" value="C:cytoplasm"/>
    <property type="evidence" value="ECO:0007669"/>
    <property type="project" value="UniProtKB-SubCell"/>
</dbReference>
<dbReference type="InterPro" id="IPR010998">
    <property type="entry name" value="Integrase_recombinase_N"/>
</dbReference>
<feature type="active site" evidence="9">
    <location>
        <position position="192"/>
    </location>
</feature>
<feature type="active site" description="O-(3'-phospho-DNA)-tyrosine intermediate" evidence="9">
    <location>
        <position position="296"/>
    </location>
</feature>
<comment type="similarity">
    <text evidence="9">Belongs to the 'phage' integrase family. XerC subfamily.</text>
</comment>
<dbReference type="GO" id="GO:0009037">
    <property type="term" value="F:tyrosine-based site-specific recombinase activity"/>
    <property type="evidence" value="ECO:0007669"/>
    <property type="project" value="UniProtKB-UniRule"/>
</dbReference>
<keyword evidence="7 9" id="KW-0233">DNA recombination</keyword>
<feature type="active site" evidence="9">
    <location>
        <position position="168"/>
    </location>
</feature>
<dbReference type="InterPro" id="IPR011010">
    <property type="entry name" value="DNA_brk_join_enz"/>
</dbReference>
<keyword evidence="8 9" id="KW-0131">Cell cycle</keyword>
<evidence type="ECO:0000259" key="11">
    <source>
        <dbReference type="PROSITE" id="PS51898"/>
    </source>
</evidence>
<evidence type="ECO:0000313" key="13">
    <source>
        <dbReference type="EMBL" id="HJA79253.1"/>
    </source>
</evidence>